<protein>
    <recommendedName>
        <fullName evidence="7">Protein-L-isoaspartate O-methyltransferase</fullName>
        <ecNumber evidence="7">2.1.1.77</ecNumber>
    </recommendedName>
    <alternativeName>
        <fullName evidence="7">L-isoaspartyl protein carboxyl methyltransferase</fullName>
    </alternativeName>
    <alternativeName>
        <fullName evidence="7">Protein L-isoaspartyl methyltransferase</fullName>
    </alternativeName>
    <alternativeName>
        <fullName evidence="7">Protein-beta-aspartate methyltransferase</fullName>
        <shortName evidence="7">PIMT</shortName>
    </alternativeName>
</protein>
<evidence type="ECO:0000256" key="6">
    <source>
        <dbReference type="ARBA" id="ARBA00022691"/>
    </source>
</evidence>
<dbReference type="InterPro" id="IPR029063">
    <property type="entry name" value="SAM-dependent_MTases_sf"/>
</dbReference>
<feature type="active site" evidence="7">
    <location>
        <position position="80"/>
    </location>
</feature>
<dbReference type="Proteomes" id="UP000178606">
    <property type="component" value="Unassembled WGS sequence"/>
</dbReference>
<comment type="caution">
    <text evidence="9">The sequence shown here is derived from an EMBL/GenBank/DDBJ whole genome shotgun (WGS) entry which is preliminary data.</text>
</comment>
<dbReference type="GO" id="GO:0004719">
    <property type="term" value="F:protein-L-isoaspartate (D-aspartate) O-methyltransferase activity"/>
    <property type="evidence" value="ECO:0007669"/>
    <property type="project" value="UniProtKB-UniRule"/>
</dbReference>
<dbReference type="GO" id="GO:0032259">
    <property type="term" value="P:methylation"/>
    <property type="evidence" value="ECO:0007669"/>
    <property type="project" value="UniProtKB-KW"/>
</dbReference>
<accession>A0A1F6D465</accession>
<evidence type="ECO:0000256" key="3">
    <source>
        <dbReference type="ARBA" id="ARBA00022490"/>
    </source>
</evidence>
<evidence type="ECO:0000256" key="7">
    <source>
        <dbReference type="HAMAP-Rule" id="MF_00090"/>
    </source>
</evidence>
<comment type="similarity">
    <text evidence="2 7">Belongs to the methyltransferase superfamily. L-isoaspartyl/D-aspartyl protein methyltransferase family.</text>
</comment>
<dbReference type="CDD" id="cd02440">
    <property type="entry name" value="AdoMet_MTases"/>
    <property type="match status" value="1"/>
</dbReference>
<dbReference type="PANTHER" id="PTHR11579:SF0">
    <property type="entry name" value="PROTEIN-L-ISOASPARTATE(D-ASPARTATE) O-METHYLTRANSFERASE"/>
    <property type="match status" value="1"/>
</dbReference>
<dbReference type="PANTHER" id="PTHR11579">
    <property type="entry name" value="PROTEIN-L-ISOASPARTATE O-METHYLTRANSFERASE"/>
    <property type="match status" value="1"/>
</dbReference>
<organism evidence="9 10">
    <name type="scientific">Handelsmanbacteria sp. (strain RIFCSPLOWO2_12_FULL_64_10)</name>
    <dbReference type="NCBI Taxonomy" id="1817868"/>
    <lineage>
        <taxon>Bacteria</taxon>
        <taxon>Candidatus Handelsmaniibacteriota</taxon>
    </lineage>
</organism>
<dbReference type="NCBIfam" id="NF001453">
    <property type="entry name" value="PRK00312.1"/>
    <property type="match status" value="1"/>
</dbReference>
<name>A0A1F6D465_HANXR</name>
<keyword evidence="3 7" id="KW-0963">Cytoplasm</keyword>
<comment type="function">
    <text evidence="7">Catalyzes the methyl esterification of L-isoaspartyl residues in peptides and proteins that result from spontaneous decomposition of normal L-aspartyl and L-asparaginyl residues. It plays a role in the repair and/or degradation of damaged proteins.</text>
</comment>
<dbReference type="FunFam" id="3.40.50.150:FF:000010">
    <property type="entry name" value="Protein-L-isoaspartate O-methyltransferase"/>
    <property type="match status" value="1"/>
</dbReference>
<evidence type="ECO:0000256" key="1">
    <source>
        <dbReference type="ARBA" id="ARBA00004496"/>
    </source>
</evidence>
<keyword evidence="5 7" id="KW-0808">Transferase</keyword>
<evidence type="ECO:0000313" key="10">
    <source>
        <dbReference type="Proteomes" id="UP000178606"/>
    </source>
</evidence>
<dbReference type="HAMAP" id="MF_00090">
    <property type="entry name" value="PIMT"/>
    <property type="match status" value="1"/>
</dbReference>
<feature type="region of interest" description="Disordered" evidence="8">
    <location>
        <begin position="1"/>
        <end position="24"/>
    </location>
</feature>
<comment type="subcellular location">
    <subcellularLocation>
        <location evidence="1 7">Cytoplasm</location>
    </subcellularLocation>
</comment>
<evidence type="ECO:0000256" key="5">
    <source>
        <dbReference type="ARBA" id="ARBA00022679"/>
    </source>
</evidence>
<sequence length="232" mass="25943">MLSFLFTGNLRRERPEGDDERTQEARGQMVEAQILRRGITDARVLAAMRRVPRHLFVPDYLRDQAHDDGALPIGEGQTISQPYIVAIMTSLLGLKRGERVLEIGTGSGYQTAVLAEVAGEVYTVEIVGRLFEQARDLLGRLGYGNITFRTGDGYRGWEKYAPYDGIIVTAAPTHVPSALLDQLKVGGRLVLPVGDEDQELLKVVKEEKGLRKEWVIPVRFVPMTGEAQRRER</sequence>
<evidence type="ECO:0000313" key="9">
    <source>
        <dbReference type="EMBL" id="OGG56206.1"/>
    </source>
</evidence>
<evidence type="ECO:0000256" key="2">
    <source>
        <dbReference type="ARBA" id="ARBA00005369"/>
    </source>
</evidence>
<dbReference type="GO" id="GO:0005737">
    <property type="term" value="C:cytoplasm"/>
    <property type="evidence" value="ECO:0007669"/>
    <property type="project" value="UniProtKB-SubCell"/>
</dbReference>
<proteinExistence type="inferred from homology"/>
<dbReference type="NCBIfam" id="TIGR00080">
    <property type="entry name" value="pimt"/>
    <property type="match status" value="1"/>
</dbReference>
<dbReference type="Gene3D" id="3.40.50.150">
    <property type="entry name" value="Vaccinia Virus protein VP39"/>
    <property type="match status" value="1"/>
</dbReference>
<gene>
    <name evidence="7" type="primary">pcm</name>
    <name evidence="9" type="ORF">A3F84_05910</name>
</gene>
<dbReference type="GO" id="GO:0030091">
    <property type="term" value="P:protein repair"/>
    <property type="evidence" value="ECO:0007669"/>
    <property type="project" value="UniProtKB-UniRule"/>
</dbReference>
<dbReference type="Pfam" id="PF01135">
    <property type="entry name" value="PCMT"/>
    <property type="match status" value="1"/>
</dbReference>
<evidence type="ECO:0000256" key="8">
    <source>
        <dbReference type="SAM" id="MobiDB-lite"/>
    </source>
</evidence>
<evidence type="ECO:0000256" key="4">
    <source>
        <dbReference type="ARBA" id="ARBA00022603"/>
    </source>
</evidence>
<dbReference type="AlphaFoldDB" id="A0A1F6D465"/>
<feature type="compositionally biased region" description="Basic and acidic residues" evidence="8">
    <location>
        <begin position="10"/>
        <end position="24"/>
    </location>
</feature>
<dbReference type="EC" id="2.1.1.77" evidence="7"/>
<dbReference type="EMBL" id="MFKF01000041">
    <property type="protein sequence ID" value="OGG56206.1"/>
    <property type="molecule type" value="Genomic_DNA"/>
</dbReference>
<dbReference type="SUPFAM" id="SSF53335">
    <property type="entry name" value="S-adenosyl-L-methionine-dependent methyltransferases"/>
    <property type="match status" value="1"/>
</dbReference>
<keyword evidence="4 7" id="KW-0489">Methyltransferase</keyword>
<keyword evidence="6 7" id="KW-0949">S-adenosyl-L-methionine</keyword>
<reference evidence="9 10" key="1">
    <citation type="journal article" date="2016" name="Nat. Commun.">
        <title>Thousands of microbial genomes shed light on interconnected biogeochemical processes in an aquifer system.</title>
        <authorList>
            <person name="Anantharaman K."/>
            <person name="Brown C.T."/>
            <person name="Hug L.A."/>
            <person name="Sharon I."/>
            <person name="Castelle C.J."/>
            <person name="Probst A.J."/>
            <person name="Thomas B.C."/>
            <person name="Singh A."/>
            <person name="Wilkins M.J."/>
            <person name="Karaoz U."/>
            <person name="Brodie E.L."/>
            <person name="Williams K.H."/>
            <person name="Hubbard S.S."/>
            <person name="Banfield J.F."/>
        </authorList>
    </citation>
    <scope>NUCLEOTIDE SEQUENCE [LARGE SCALE GENOMIC DNA]</scope>
    <source>
        <strain evidence="10">RIFCSPLOWO2_12_FULL_64_10</strain>
    </source>
</reference>
<dbReference type="PROSITE" id="PS01279">
    <property type="entry name" value="PCMT"/>
    <property type="match status" value="1"/>
</dbReference>
<dbReference type="InterPro" id="IPR000682">
    <property type="entry name" value="PCMT"/>
</dbReference>
<comment type="catalytic activity">
    <reaction evidence="7">
        <text>[protein]-L-isoaspartate + S-adenosyl-L-methionine = [protein]-L-isoaspartate alpha-methyl ester + S-adenosyl-L-homocysteine</text>
        <dbReference type="Rhea" id="RHEA:12705"/>
        <dbReference type="Rhea" id="RHEA-COMP:12143"/>
        <dbReference type="Rhea" id="RHEA-COMP:12144"/>
        <dbReference type="ChEBI" id="CHEBI:57856"/>
        <dbReference type="ChEBI" id="CHEBI:59789"/>
        <dbReference type="ChEBI" id="CHEBI:90596"/>
        <dbReference type="ChEBI" id="CHEBI:90598"/>
        <dbReference type="EC" id="2.1.1.77"/>
    </reaction>
</comment>